<evidence type="ECO:0000256" key="2">
    <source>
        <dbReference type="SAM" id="Phobius"/>
    </source>
</evidence>
<dbReference type="AlphaFoldDB" id="A0A1U7IPW0"/>
<keyword evidence="1" id="KW-0175">Coiled coil</keyword>
<proteinExistence type="predicted"/>
<feature type="coiled-coil region" evidence="1">
    <location>
        <begin position="117"/>
        <end position="144"/>
    </location>
</feature>
<feature type="transmembrane region" description="Helical" evidence="2">
    <location>
        <begin position="20"/>
        <end position="39"/>
    </location>
</feature>
<evidence type="ECO:0000256" key="1">
    <source>
        <dbReference type="SAM" id="Coils"/>
    </source>
</evidence>
<dbReference type="EMBL" id="MRCE01000005">
    <property type="protein sequence ID" value="OKH39375.1"/>
    <property type="molecule type" value="Genomic_DNA"/>
</dbReference>
<dbReference type="NCBIfam" id="NF038305">
    <property type="entry name" value="HpsJ_fam"/>
    <property type="match status" value="1"/>
</dbReference>
<feature type="transmembrane region" description="Helical" evidence="2">
    <location>
        <begin position="82"/>
        <end position="106"/>
    </location>
</feature>
<feature type="transmembrane region" description="Helical" evidence="2">
    <location>
        <begin position="204"/>
        <end position="221"/>
    </location>
</feature>
<comment type="caution">
    <text evidence="3">The sequence shown here is derived from an EMBL/GenBank/DDBJ whole genome shotgun (WGS) entry which is preliminary data.</text>
</comment>
<protein>
    <submittedName>
        <fullName evidence="3">Uncharacterized protein</fullName>
    </submittedName>
</protein>
<keyword evidence="2" id="KW-0472">Membrane</keyword>
<accession>A0A1U7IPW0</accession>
<dbReference type="OrthoDB" id="532366at2"/>
<keyword evidence="2" id="KW-0812">Transmembrane</keyword>
<organism evidence="3 4">
    <name type="scientific">[Phormidium ambiguum] IAM M-71</name>
    <dbReference type="NCBI Taxonomy" id="454136"/>
    <lineage>
        <taxon>Bacteria</taxon>
        <taxon>Bacillati</taxon>
        <taxon>Cyanobacteriota</taxon>
        <taxon>Cyanophyceae</taxon>
        <taxon>Oscillatoriophycideae</taxon>
        <taxon>Aerosakkonematales</taxon>
        <taxon>Aerosakkonemataceae</taxon>
        <taxon>Floridanema</taxon>
    </lineage>
</organism>
<dbReference type="InterPro" id="IPR047709">
    <property type="entry name" value="HpsJ-like"/>
</dbReference>
<name>A0A1U7IPW0_9CYAN</name>
<feature type="transmembrane region" description="Helical" evidence="2">
    <location>
        <begin position="51"/>
        <end position="70"/>
    </location>
</feature>
<gene>
    <name evidence="3" type="ORF">NIES2119_06445</name>
</gene>
<sequence length="228" mass="26325">MKEFPGFDFEWRSTALFRIVGYGILTLAAIDYLNIFIPANFTNPAWEFQMLAQLVDKSPVPLIGLVFVFYGKDELRKDLEEYILKFLSWSTLVVGIGYVLLLPLGINNTLRLNAFNNAQINNQVNQQITQLQQISDRLNQATSQTEINNLFAALNRQGKTPDIRNPEELKNRIQTEVTTAQTNIRNQSELNRKNLRIGLIKNSIKWNFGAIICAVLFIYVWRITDWIR</sequence>
<evidence type="ECO:0000313" key="4">
    <source>
        <dbReference type="Proteomes" id="UP000185860"/>
    </source>
</evidence>
<reference evidence="3 4" key="1">
    <citation type="submission" date="2016-11" db="EMBL/GenBank/DDBJ databases">
        <title>Draft Genome Sequences of Nine Cyanobacterial Strains from Diverse Habitats.</title>
        <authorList>
            <person name="Zhu T."/>
            <person name="Hou S."/>
            <person name="Lu X."/>
            <person name="Hess W.R."/>
        </authorList>
    </citation>
    <scope>NUCLEOTIDE SEQUENCE [LARGE SCALE GENOMIC DNA]</scope>
    <source>
        <strain evidence="3 4">IAM M-71</strain>
    </source>
</reference>
<evidence type="ECO:0000313" key="3">
    <source>
        <dbReference type="EMBL" id="OKH39375.1"/>
    </source>
</evidence>
<keyword evidence="2" id="KW-1133">Transmembrane helix</keyword>
<dbReference type="Proteomes" id="UP000185860">
    <property type="component" value="Unassembled WGS sequence"/>
</dbReference>
<dbReference type="RefSeq" id="WP_073592630.1">
    <property type="nucleotide sequence ID" value="NZ_MRCE01000005.1"/>
</dbReference>
<dbReference type="STRING" id="454136.NIES2119_06445"/>